<evidence type="ECO:0000259" key="12">
    <source>
        <dbReference type="Pfam" id="PF03648"/>
    </source>
</evidence>
<evidence type="ECO:0000256" key="3">
    <source>
        <dbReference type="ARBA" id="ARBA00022801"/>
    </source>
</evidence>
<feature type="domain" description="Glycosyl hydrolase family 67 C-terminal" evidence="13">
    <location>
        <begin position="545"/>
        <end position="769"/>
    </location>
</feature>
<evidence type="ECO:0000256" key="5">
    <source>
        <dbReference type="ARBA" id="ARBA00023295"/>
    </source>
</evidence>
<comment type="caution">
    <text evidence="15">The sequence shown here is derived from an EMBL/GenBank/DDBJ whole genome shotgun (WGS) entry which is preliminary data.</text>
</comment>
<dbReference type="PANTHER" id="PTHR39207">
    <property type="entry name" value="ALPHA-GLUCURONIDASE A"/>
    <property type="match status" value="1"/>
</dbReference>
<evidence type="ECO:0000256" key="10">
    <source>
        <dbReference type="SAM" id="MobiDB-lite"/>
    </source>
</evidence>
<dbReference type="EC" id="3.2.1.131" evidence="9"/>
<evidence type="ECO:0000256" key="4">
    <source>
        <dbReference type="ARBA" id="ARBA00023277"/>
    </source>
</evidence>
<evidence type="ECO:0000256" key="7">
    <source>
        <dbReference type="PIRNR" id="PIRNR029900"/>
    </source>
</evidence>
<evidence type="ECO:0000256" key="11">
    <source>
        <dbReference type="SAM" id="SignalP"/>
    </source>
</evidence>
<dbReference type="InterPro" id="IPR011099">
    <property type="entry name" value="Glyco_hydro_67_C"/>
</dbReference>
<dbReference type="GO" id="GO:0046559">
    <property type="term" value="F:alpha-glucuronidase activity"/>
    <property type="evidence" value="ECO:0007669"/>
    <property type="project" value="InterPro"/>
</dbReference>
<dbReference type="Gene3D" id="3.20.20.80">
    <property type="entry name" value="Glycosidases"/>
    <property type="match status" value="1"/>
</dbReference>
<feature type="region of interest" description="Disordered" evidence="10">
    <location>
        <begin position="24"/>
        <end position="95"/>
    </location>
</feature>
<feature type="active site" description="Proton acceptor" evidence="8">
    <location>
        <position position="456"/>
    </location>
</feature>
<name>A0A150RY13_SORCE</name>
<dbReference type="InterPro" id="IPR005154">
    <property type="entry name" value="Glyco_hydro_67_aGlcAse_N"/>
</dbReference>
<evidence type="ECO:0000313" key="16">
    <source>
        <dbReference type="Proteomes" id="UP000075635"/>
    </source>
</evidence>
<dbReference type="PIRSF" id="PIRSF029900">
    <property type="entry name" value="Alpha-glucuronds"/>
    <property type="match status" value="1"/>
</dbReference>
<dbReference type="InterPro" id="IPR011395">
    <property type="entry name" value="Glyco_hydro_67_aGlcAse"/>
</dbReference>
<feature type="active site" description="Proton acceptor" evidence="8">
    <location>
        <position position="484"/>
    </location>
</feature>
<dbReference type="EMBL" id="JEMB01001784">
    <property type="protein sequence ID" value="KYF85107.1"/>
    <property type="molecule type" value="Genomic_DNA"/>
</dbReference>
<comment type="similarity">
    <text evidence="1 7 9">Belongs to the glycosyl hydrolase 67 family.</text>
</comment>
<dbReference type="AlphaFoldDB" id="A0A150RY13"/>
<dbReference type="Gene3D" id="3.90.1330.10">
    <property type="entry name" value="Alpha-glucuronidase, C-terminal domain"/>
    <property type="match status" value="1"/>
</dbReference>
<evidence type="ECO:0000313" key="15">
    <source>
        <dbReference type="EMBL" id="KYF85107.1"/>
    </source>
</evidence>
<dbReference type="GO" id="GO:0005576">
    <property type="term" value="C:extracellular region"/>
    <property type="evidence" value="ECO:0007669"/>
    <property type="project" value="InterPro"/>
</dbReference>
<organism evidence="15 16">
    <name type="scientific">Sorangium cellulosum</name>
    <name type="common">Polyangium cellulosum</name>
    <dbReference type="NCBI Taxonomy" id="56"/>
    <lineage>
        <taxon>Bacteria</taxon>
        <taxon>Pseudomonadati</taxon>
        <taxon>Myxococcota</taxon>
        <taxon>Polyangia</taxon>
        <taxon>Polyangiales</taxon>
        <taxon>Polyangiaceae</taxon>
        <taxon>Sorangium</taxon>
    </lineage>
</organism>
<dbReference type="GO" id="GO:0045493">
    <property type="term" value="P:xylan catabolic process"/>
    <property type="evidence" value="ECO:0007669"/>
    <property type="project" value="UniProtKB-KW"/>
</dbReference>
<dbReference type="SUPFAM" id="SSF55545">
    <property type="entry name" value="beta-N-acetylhexosaminidase-like domain"/>
    <property type="match status" value="1"/>
</dbReference>
<feature type="compositionally biased region" description="Gly residues" evidence="10">
    <location>
        <begin position="32"/>
        <end position="81"/>
    </location>
</feature>
<dbReference type="Gene3D" id="3.30.379.10">
    <property type="entry name" value="Chitobiase/beta-hexosaminidase domain 2-like"/>
    <property type="match status" value="1"/>
</dbReference>
<evidence type="ECO:0000259" key="14">
    <source>
        <dbReference type="Pfam" id="PF07488"/>
    </source>
</evidence>
<dbReference type="InterPro" id="IPR037054">
    <property type="entry name" value="A-glucoronidase_C_sf"/>
</dbReference>
<dbReference type="Pfam" id="PF07488">
    <property type="entry name" value="Glyco_hydro_67M"/>
    <property type="match status" value="1"/>
</dbReference>
<dbReference type="Proteomes" id="UP000075635">
    <property type="component" value="Unassembled WGS sequence"/>
</dbReference>
<feature type="chain" id="PRO_5007568524" description="Xylan alpha-1,2-glucuronidase" evidence="11">
    <location>
        <begin position="28"/>
        <end position="808"/>
    </location>
</feature>
<dbReference type="InterPro" id="IPR011100">
    <property type="entry name" value="Glyco_hydro_67_cat"/>
</dbReference>
<dbReference type="GO" id="GO:0033939">
    <property type="term" value="F:xylan alpha-1,2-glucuronosidase activity"/>
    <property type="evidence" value="ECO:0007669"/>
    <property type="project" value="UniProtKB-EC"/>
</dbReference>
<accession>A0A150RY13</accession>
<evidence type="ECO:0000256" key="9">
    <source>
        <dbReference type="RuleBase" id="RU361198"/>
    </source>
</evidence>
<feature type="active site" description="Proton donor" evidence="8">
    <location>
        <position position="382"/>
    </location>
</feature>
<keyword evidence="2 7" id="KW-0858">Xylan degradation</keyword>
<proteinExistence type="inferred from homology"/>
<keyword evidence="6 9" id="KW-0624">Polysaccharide degradation</keyword>
<protein>
    <recommendedName>
        <fullName evidence="9">Xylan alpha-1,2-glucuronidase</fullName>
        <ecNumber evidence="9">3.2.1.131</ecNumber>
    </recommendedName>
</protein>
<dbReference type="InterPro" id="IPR029018">
    <property type="entry name" value="Hex-like_dom2"/>
</dbReference>
<keyword evidence="3 7" id="KW-0378">Hydrolase</keyword>
<gene>
    <name evidence="15" type="ORF">BE17_15215</name>
</gene>
<dbReference type="Pfam" id="PF07477">
    <property type="entry name" value="Glyco_hydro_67C"/>
    <property type="match status" value="1"/>
</dbReference>
<sequence>MTVLRFPLLLVGLLSIALASACSSSGADEPSGGTGSGSSGTGPGASSGGGEGTGASGGGVVGSGGGTGAGTGGGENTGGASGSDEEYPVPDSLPNETGADLWLRYPKLPIPGRLAEYQAAFKRVVKSGSGASLDIAEAELVKGLSGLTGGTVETGAAVEGPGAVVIGTATASLIKDLPLAARLGALGPEGYVVETADVGGQSVIAVAGNTEVGVLYGTFALLRHAQSHSALAGLSLSGSPKIEHRILNHWDNLDRTVERGYAGRSIWDWSALPGTLSPRYKEYARANASIGINGTVLTNVNANAQVLTPSYLTKVKALADVFRPYGIKVYLTARFSAPIEIGNLSTADPNNANVKQWWVSKVNEIYQQIPDFGGFLVKANSEGQPGPQDYGRTHADGANMLADALAPHEGIVIWRAFVYSDDSPPDRIKQAYEQFKPLDGKFKSNVLVQAKNGPLDFQPREPFHPLFGAMPKTPLALELQVTKEYLGEDTHLAYLGPLFEEVLKADTYADGEGSTVARVIDGTLHGYATTAIAGVSNVGDDVNWTGSHMNQANWYVFGRLAWNPDLSSEAIAEEWVRQTFSNDPVVVTPVVQVMMSSHQALVDYMTPLGLVHIMGSDHHYGPAPWVSNLSRAEWNPVYYHKADARGIGFNRSSSGSNAVAQYFGPVGQKFGSRDTVPDDFLLFFHHVGWQDELSSGKTLWEELVHRYSRGVDEVGVMRETWASVEGRIDGQRFKDVTDFLKIQHYEARWWRDACLSYFGQVGSLQVPSGYAPTANSLSFYQGLSCPSDVKKPRCSQIYTGDPSPAILP</sequence>
<comment type="subunit">
    <text evidence="9">Homodimer.</text>
</comment>
<evidence type="ECO:0000259" key="13">
    <source>
        <dbReference type="Pfam" id="PF07477"/>
    </source>
</evidence>
<feature type="domain" description="Alpha glucuronidase N-terminal" evidence="12">
    <location>
        <begin position="101"/>
        <end position="221"/>
    </location>
</feature>
<dbReference type="SUPFAM" id="SSF51445">
    <property type="entry name" value="(Trans)glycosidases"/>
    <property type="match status" value="1"/>
</dbReference>
<comment type="catalytic activity">
    <reaction evidence="9">
        <text>Hydrolysis of (1-&gt;2)-alpha-D-(4-O-methyl)glucuronosyl links in the main chain of hardwood xylans.</text>
        <dbReference type="EC" id="3.2.1.131"/>
    </reaction>
</comment>
<evidence type="ECO:0000256" key="1">
    <source>
        <dbReference type="ARBA" id="ARBA00008833"/>
    </source>
</evidence>
<feature type="domain" description="Glycosyl hydrolase family 67 catalytic" evidence="14">
    <location>
        <begin position="226"/>
        <end position="544"/>
    </location>
</feature>
<keyword evidence="11" id="KW-0732">Signal</keyword>
<feature type="signal peptide" evidence="11">
    <location>
        <begin position="1"/>
        <end position="27"/>
    </location>
</feature>
<reference evidence="15 16" key="1">
    <citation type="submission" date="2014-02" db="EMBL/GenBank/DDBJ databases">
        <title>The small core and large imbalanced accessory genome model reveals a collaborative survival strategy of Sorangium cellulosum strains in nature.</title>
        <authorList>
            <person name="Han K."/>
            <person name="Peng R."/>
            <person name="Blom J."/>
            <person name="Li Y.-Z."/>
        </authorList>
    </citation>
    <scope>NUCLEOTIDE SEQUENCE [LARGE SCALE GENOMIC DNA]</scope>
    <source>
        <strain evidence="15 16">So0011-07</strain>
    </source>
</reference>
<evidence type="ECO:0000256" key="8">
    <source>
        <dbReference type="PIRSR" id="PIRSR029900-1"/>
    </source>
</evidence>
<keyword evidence="5 7" id="KW-0326">Glycosidase</keyword>
<dbReference type="Pfam" id="PF03648">
    <property type="entry name" value="Glyco_hydro_67N"/>
    <property type="match status" value="1"/>
</dbReference>
<dbReference type="InterPro" id="IPR017853">
    <property type="entry name" value="GH"/>
</dbReference>
<evidence type="ECO:0000256" key="6">
    <source>
        <dbReference type="ARBA" id="ARBA00023326"/>
    </source>
</evidence>
<dbReference type="PANTHER" id="PTHR39207:SF1">
    <property type="entry name" value="ALPHA-GLUCURONIDASE A"/>
    <property type="match status" value="1"/>
</dbReference>
<evidence type="ECO:0000256" key="2">
    <source>
        <dbReference type="ARBA" id="ARBA00022651"/>
    </source>
</evidence>
<dbReference type="PROSITE" id="PS51257">
    <property type="entry name" value="PROKAR_LIPOPROTEIN"/>
    <property type="match status" value="1"/>
</dbReference>
<keyword evidence="4 9" id="KW-0119">Carbohydrate metabolism</keyword>